<evidence type="ECO:0000313" key="1">
    <source>
        <dbReference type="EMBL" id="QPB08382.1"/>
    </source>
</evidence>
<sequence length="46" mass="5417">MKKYIVTVDDIDHVVYSTASEWFVLTSVISNIPNKKTWSIYLDRHC</sequence>
<dbReference type="Proteomes" id="UP000662754">
    <property type="component" value="Segment"/>
</dbReference>
<dbReference type="EMBL" id="MW147367">
    <property type="protein sequence ID" value="QPB08382.1"/>
    <property type="molecule type" value="Genomic_DNA"/>
</dbReference>
<proteinExistence type="predicted"/>
<protein>
    <submittedName>
        <fullName evidence="1">Uncharacterized protein</fullName>
    </submittedName>
</protein>
<dbReference type="RefSeq" id="YP_010669367.1">
    <property type="nucleotide sequence ID" value="NC_070960.1"/>
</dbReference>
<keyword evidence="2" id="KW-1185">Reference proteome</keyword>
<accession>A0A873WHE4</accession>
<organism evidence="1 2">
    <name type="scientific">Synechococcus phage S-H9-2</name>
    <dbReference type="NCBI Taxonomy" id="2783669"/>
    <lineage>
        <taxon>Viruses</taxon>
        <taxon>Duplodnaviria</taxon>
        <taxon>Heunggongvirae</taxon>
        <taxon>Uroviricota</taxon>
        <taxon>Caudoviricetes</taxon>
        <taxon>Pantevenvirales</taxon>
        <taxon>Kyanoviridae</taxon>
        <taxon>Yushanluvirus</taxon>
        <taxon>Yushanluvirus satich</taxon>
    </lineage>
</organism>
<reference evidence="1" key="1">
    <citation type="submission" date="2020-10" db="EMBL/GenBank/DDBJ databases">
        <title>The Isolation and Genome Sequence of a Novel Cyanophage S-H9-2 from the Yellow Sea, China.</title>
        <authorList>
            <person name="Jiang T."/>
            <person name="Luo L."/>
        </authorList>
    </citation>
    <scope>NUCLEOTIDE SEQUENCE</scope>
</reference>
<name>A0A873WHE4_9CAUD</name>
<dbReference type="GeneID" id="77945537"/>
<evidence type="ECO:0000313" key="2">
    <source>
        <dbReference type="Proteomes" id="UP000662754"/>
    </source>
</evidence>
<dbReference type="KEGG" id="vg:77945537"/>